<sequence>MSKIQPPKVGDHLILSFPSQHVLQLTLNRPKQLNAMTDALESDLSRVLDWFETEASLWVVIVTGRGRGFCAGQDLKEWLEKKKQGGEGAVFEIDASTHLPIQSQSEIRNVIQRVESGGFGSISTRKSSKPFIAAIDGVCMGGGMEIMLNCDLVVASSRSTFALPEVARGVVAAQGGIPRLSQICGHQKASELVLTGRPIQASEASEKFNLINLLVPISDSVSVDEGQRLIELKALELAQSLTLNSPDALMVTKEALVLCKGELDQVTKKSYSSQRSRHLYLGSNVQEGLLAFKEKRKPKWSDPITLKSKL</sequence>
<evidence type="ECO:0000313" key="2">
    <source>
        <dbReference type="Proteomes" id="UP000245626"/>
    </source>
</evidence>
<organism evidence="1 2">
    <name type="scientific">Violaceomyces palustris</name>
    <dbReference type="NCBI Taxonomy" id="1673888"/>
    <lineage>
        <taxon>Eukaryota</taxon>
        <taxon>Fungi</taxon>
        <taxon>Dikarya</taxon>
        <taxon>Basidiomycota</taxon>
        <taxon>Ustilaginomycotina</taxon>
        <taxon>Ustilaginomycetes</taxon>
        <taxon>Violaceomycetales</taxon>
        <taxon>Violaceomycetaceae</taxon>
        <taxon>Violaceomyces</taxon>
    </lineage>
</organism>
<gene>
    <name evidence="1" type="ORF">IE53DRAFT_206762</name>
</gene>
<protein>
    <submittedName>
        <fullName evidence="1">ClpP/crotonase</fullName>
    </submittedName>
</protein>
<evidence type="ECO:0000313" key="1">
    <source>
        <dbReference type="EMBL" id="PWN48242.1"/>
    </source>
</evidence>
<reference evidence="1 2" key="1">
    <citation type="journal article" date="2018" name="Mol. Biol. Evol.">
        <title>Broad Genomic Sampling Reveals a Smut Pathogenic Ancestry of the Fungal Clade Ustilaginomycotina.</title>
        <authorList>
            <person name="Kijpornyongpan T."/>
            <person name="Mondo S.J."/>
            <person name="Barry K."/>
            <person name="Sandor L."/>
            <person name="Lee J."/>
            <person name="Lipzen A."/>
            <person name="Pangilinan J."/>
            <person name="LaButti K."/>
            <person name="Hainaut M."/>
            <person name="Henrissat B."/>
            <person name="Grigoriev I.V."/>
            <person name="Spatafora J.W."/>
            <person name="Aime M.C."/>
        </authorList>
    </citation>
    <scope>NUCLEOTIDE SEQUENCE [LARGE SCALE GENOMIC DNA]</scope>
    <source>
        <strain evidence="1 2">SA 807</strain>
    </source>
</reference>
<proteinExistence type="predicted"/>
<dbReference type="EMBL" id="KZ820243">
    <property type="protein sequence ID" value="PWN48242.1"/>
    <property type="molecule type" value="Genomic_DNA"/>
</dbReference>
<accession>A0ACD0NQY5</accession>
<keyword evidence="2" id="KW-1185">Reference proteome</keyword>
<name>A0ACD0NQY5_9BASI</name>
<dbReference type="Proteomes" id="UP000245626">
    <property type="component" value="Unassembled WGS sequence"/>
</dbReference>